<dbReference type="EC" id="2.4.-.-" evidence="5"/>
<keyword evidence="6" id="KW-1185">Reference proteome</keyword>
<proteinExistence type="predicted"/>
<dbReference type="Proteomes" id="UP001589608">
    <property type="component" value="Unassembled WGS sequence"/>
</dbReference>
<dbReference type="Pfam" id="PF13579">
    <property type="entry name" value="Glyco_trans_4_4"/>
    <property type="match status" value="1"/>
</dbReference>
<dbReference type="EMBL" id="JBHMCA010000090">
    <property type="protein sequence ID" value="MFB9451379.1"/>
    <property type="molecule type" value="Genomic_DNA"/>
</dbReference>
<feature type="domain" description="Glycosyl transferase family 1" evidence="3">
    <location>
        <begin position="183"/>
        <end position="345"/>
    </location>
</feature>
<feature type="domain" description="Glycosyltransferase subfamily 4-like N-terminal" evidence="4">
    <location>
        <begin position="10"/>
        <end position="174"/>
    </location>
</feature>
<evidence type="ECO:0000256" key="1">
    <source>
        <dbReference type="ARBA" id="ARBA00022676"/>
    </source>
</evidence>
<gene>
    <name evidence="5" type="ORF">ACFFTR_50665</name>
</gene>
<comment type="caution">
    <text evidence="5">The sequence shown here is derived from an EMBL/GenBank/DDBJ whole genome shotgun (WGS) entry which is preliminary data.</text>
</comment>
<keyword evidence="2 5" id="KW-0808">Transferase</keyword>
<accession>A0ABV5MR78</accession>
<dbReference type="PANTHER" id="PTHR12526">
    <property type="entry name" value="GLYCOSYLTRANSFERASE"/>
    <property type="match status" value="1"/>
</dbReference>
<protein>
    <submittedName>
        <fullName evidence="5">Glycosyltransferase</fullName>
        <ecNumber evidence="5">2.4.-.-</ecNumber>
    </submittedName>
</protein>
<evidence type="ECO:0000259" key="3">
    <source>
        <dbReference type="Pfam" id="PF00534"/>
    </source>
</evidence>
<evidence type="ECO:0000313" key="5">
    <source>
        <dbReference type="EMBL" id="MFB9451379.1"/>
    </source>
</evidence>
<dbReference type="InterPro" id="IPR028098">
    <property type="entry name" value="Glyco_trans_4-like_N"/>
</dbReference>
<sequence>MRVLTRMNVGGPSMQVTTLQRHLDAARYDQRLYTGHVGDDEADYQALFAPDLPVHRIAGLGRRIGPGGDARAFVQLYAHMRRFRPHIVHTHTAKAGVLGRLAAVAAGVPVRVHTFHGHLLHGYFSPRATRVMVGVEAALARRTQRLVSVGARVRDDLLAAGIGDAVRYRVIGPGTVLPPLPDRAAARRELGLDGSGPVVAYVGRVTGIKRPDRFLAAARLVRAAVPDAQFVVCGAGDRLAATRAAAVDLGPAVRFTGWRADVHTVYAAADVVLLTSDNEGTPVCLIEAALAGRPCVATRVGSVHEVVLDARTGLLTDPAAEPLAAATVRLLQDEDLRARLGRQAADHAATQFGPSRLITGIDRLYAEIAVEHGWWPEHETVSAPV</sequence>
<dbReference type="PANTHER" id="PTHR12526:SF510">
    <property type="entry name" value="D-INOSITOL 3-PHOSPHATE GLYCOSYLTRANSFERASE"/>
    <property type="match status" value="1"/>
</dbReference>
<name>A0ABV5MR78_9ACTN</name>
<dbReference type="RefSeq" id="WP_223104374.1">
    <property type="nucleotide sequence ID" value="NZ_CP061913.1"/>
</dbReference>
<dbReference type="Gene3D" id="3.40.50.2000">
    <property type="entry name" value="Glycogen Phosphorylase B"/>
    <property type="match status" value="2"/>
</dbReference>
<evidence type="ECO:0000259" key="4">
    <source>
        <dbReference type="Pfam" id="PF13579"/>
    </source>
</evidence>
<dbReference type="InterPro" id="IPR001296">
    <property type="entry name" value="Glyco_trans_1"/>
</dbReference>
<keyword evidence="1 5" id="KW-0328">Glycosyltransferase</keyword>
<evidence type="ECO:0000256" key="2">
    <source>
        <dbReference type="ARBA" id="ARBA00022679"/>
    </source>
</evidence>
<dbReference type="SUPFAM" id="SSF53756">
    <property type="entry name" value="UDP-Glycosyltransferase/glycogen phosphorylase"/>
    <property type="match status" value="1"/>
</dbReference>
<reference evidence="5 6" key="1">
    <citation type="submission" date="2024-09" db="EMBL/GenBank/DDBJ databases">
        <authorList>
            <person name="Sun Q."/>
            <person name="Mori K."/>
        </authorList>
    </citation>
    <scope>NUCLEOTIDE SEQUENCE [LARGE SCALE GENOMIC DNA]</scope>
    <source>
        <strain evidence="5 6">JCM 3307</strain>
    </source>
</reference>
<organism evidence="5 6">
    <name type="scientific">Dactylosporangium vinaceum</name>
    <dbReference type="NCBI Taxonomy" id="53362"/>
    <lineage>
        <taxon>Bacteria</taxon>
        <taxon>Bacillati</taxon>
        <taxon>Actinomycetota</taxon>
        <taxon>Actinomycetes</taxon>
        <taxon>Micromonosporales</taxon>
        <taxon>Micromonosporaceae</taxon>
        <taxon>Dactylosporangium</taxon>
    </lineage>
</organism>
<dbReference type="GO" id="GO:0016757">
    <property type="term" value="F:glycosyltransferase activity"/>
    <property type="evidence" value="ECO:0007669"/>
    <property type="project" value="UniProtKB-KW"/>
</dbReference>
<evidence type="ECO:0000313" key="6">
    <source>
        <dbReference type="Proteomes" id="UP001589608"/>
    </source>
</evidence>
<dbReference type="Pfam" id="PF00534">
    <property type="entry name" value="Glycos_transf_1"/>
    <property type="match status" value="1"/>
</dbReference>